<proteinExistence type="predicted"/>
<evidence type="ECO:0000313" key="1">
    <source>
        <dbReference type="EMBL" id="OUS45931.1"/>
    </source>
</evidence>
<dbReference type="EMBL" id="KZ155785">
    <property type="protein sequence ID" value="OUS45931.1"/>
    <property type="molecule type" value="Genomic_DNA"/>
</dbReference>
<name>A0A1Y5I912_OSTTA</name>
<organism evidence="1">
    <name type="scientific">Ostreococcus tauri</name>
    <name type="common">Marine green alga</name>
    <dbReference type="NCBI Taxonomy" id="70448"/>
    <lineage>
        <taxon>Eukaryota</taxon>
        <taxon>Viridiplantae</taxon>
        <taxon>Chlorophyta</taxon>
        <taxon>Mamiellophyceae</taxon>
        <taxon>Mamiellales</taxon>
        <taxon>Bathycoccaceae</taxon>
        <taxon>Ostreococcus</taxon>
    </lineage>
</organism>
<protein>
    <submittedName>
        <fullName evidence="1">Uncharacterized protein</fullName>
    </submittedName>
</protein>
<dbReference type="AlphaFoldDB" id="A0A1Y5I912"/>
<dbReference type="Proteomes" id="UP000195557">
    <property type="component" value="Unassembled WGS sequence"/>
</dbReference>
<accession>A0A1Y5I912</accession>
<sequence>MTSRALAAREIDAALDAIDDARANVSRLVDALSTAAKQSESSTGHDLDRLIRACARDAASIDALATSATHEVNAALTTTRETTDRKDALGDRIRARARGGTLETRVDEANGETIVTAIAPRAFVIEWALNAPEDPGRMKSRSTDGLTTHAHNALGDRLREVASEARGGEKGSAKDEDVAVKMLEWLETMHDVFTRPDELSGGCVLAADRTRGGVLIPGRLLPGRPK</sequence>
<gene>
    <name evidence="1" type="ORF">BE221DRAFT_76205</name>
</gene>
<reference evidence="1" key="1">
    <citation type="submission" date="2017-04" db="EMBL/GenBank/DDBJ databases">
        <title>Population genomics of picophytoplankton unveils novel chromosome hypervariability.</title>
        <authorList>
            <consortium name="DOE Joint Genome Institute"/>
            <person name="Blanc-Mathieu R."/>
            <person name="Krasovec M."/>
            <person name="Hebrard M."/>
            <person name="Yau S."/>
            <person name="Desgranges E."/>
            <person name="Martin J."/>
            <person name="Schackwitz W."/>
            <person name="Kuo A."/>
            <person name="Salin G."/>
            <person name="Donnadieu C."/>
            <person name="Desdevises Y."/>
            <person name="Sanchez-Ferandin S."/>
            <person name="Moreau H."/>
            <person name="Rivals E."/>
            <person name="Grigoriev I.V."/>
            <person name="Grimsley N."/>
            <person name="Eyre-Walker A."/>
            <person name="Piganeau G."/>
        </authorList>
    </citation>
    <scope>NUCLEOTIDE SEQUENCE [LARGE SCALE GENOMIC DNA]</scope>
    <source>
        <strain evidence="1">RCC 1115</strain>
    </source>
</reference>